<dbReference type="PROSITE" id="PS50240">
    <property type="entry name" value="TRYPSIN_DOM"/>
    <property type="match status" value="1"/>
</dbReference>
<keyword evidence="1" id="KW-0645">Protease</keyword>
<evidence type="ECO:0000313" key="8">
    <source>
        <dbReference type="Proteomes" id="UP000823941"/>
    </source>
</evidence>
<dbReference type="InterPro" id="IPR043504">
    <property type="entry name" value="Peptidase_S1_PA_chymotrypsin"/>
</dbReference>
<feature type="region of interest" description="Disordered" evidence="5">
    <location>
        <begin position="259"/>
        <end position="355"/>
    </location>
</feature>
<evidence type="ECO:0000313" key="7">
    <source>
        <dbReference type="EMBL" id="KAG7306750.1"/>
    </source>
</evidence>
<dbReference type="PANTHER" id="PTHR24276">
    <property type="entry name" value="POLYSERASE-RELATED"/>
    <property type="match status" value="1"/>
</dbReference>
<gene>
    <name evidence="7" type="ORF">JYU34_008181</name>
</gene>
<sequence length="355" mass="40020">MGAGQIGGIATLLDMEFNNAQGFLGVRTTDATAQYIVYFLSHSLLFCTGVILEPHVVMAPAVCVYGERNVFPVYAGSHVFSDHRGVQQLVEHYVVHRNFNRSDCYSDGLSIMVLRSNFKFQEKMPNAQFTINRVRYAMPLIATPGMEIQCTIHGWGSRRNGFLIPLLLSLQGYNVTVMHPSECDRMWNHRRHFLCVRQPKCESKKYGALCPDDVGTALVCDGYVQGMMLSHLVDRPCGVGYVNVTRYVKFMTCAVDDARDITGGHKGDESKKWVASPTEKFTNVPLPEPNLEAPTPEPTDEIKQKLTDRPRRPRPFPIRGPPRKRRRPTPKPRRPTPKPWPSKSSSEATDVDNDE</sequence>
<keyword evidence="4" id="KW-1015">Disulfide bond</keyword>
<evidence type="ECO:0000256" key="1">
    <source>
        <dbReference type="ARBA" id="ARBA00022670"/>
    </source>
</evidence>
<accession>A0ABQ7QNX4</accession>
<dbReference type="EMBL" id="JAHIBW010000011">
    <property type="protein sequence ID" value="KAG7306750.1"/>
    <property type="molecule type" value="Genomic_DNA"/>
</dbReference>
<evidence type="ECO:0000256" key="3">
    <source>
        <dbReference type="ARBA" id="ARBA00022825"/>
    </source>
</evidence>
<feature type="compositionally biased region" description="Basic residues" evidence="5">
    <location>
        <begin position="321"/>
        <end position="336"/>
    </location>
</feature>
<comment type="caution">
    <text evidence="7">The sequence shown here is derived from an EMBL/GenBank/DDBJ whole genome shotgun (WGS) entry which is preliminary data.</text>
</comment>
<dbReference type="InterPro" id="IPR009003">
    <property type="entry name" value="Peptidase_S1_PA"/>
</dbReference>
<keyword evidence="2" id="KW-0378">Hydrolase</keyword>
<name>A0ABQ7QNX4_PLUXY</name>
<dbReference type="InterPro" id="IPR050430">
    <property type="entry name" value="Peptidase_S1"/>
</dbReference>
<proteinExistence type="predicted"/>
<dbReference type="Gene3D" id="2.40.10.10">
    <property type="entry name" value="Trypsin-like serine proteases"/>
    <property type="match status" value="2"/>
</dbReference>
<evidence type="ECO:0000256" key="2">
    <source>
        <dbReference type="ARBA" id="ARBA00022801"/>
    </source>
</evidence>
<keyword evidence="3" id="KW-0720">Serine protease</keyword>
<evidence type="ECO:0000259" key="6">
    <source>
        <dbReference type="PROSITE" id="PS50240"/>
    </source>
</evidence>
<feature type="compositionally biased region" description="Basic and acidic residues" evidence="5">
    <location>
        <begin position="259"/>
        <end position="272"/>
    </location>
</feature>
<organism evidence="7 8">
    <name type="scientific">Plutella xylostella</name>
    <name type="common">Diamondback moth</name>
    <name type="synonym">Plutella maculipennis</name>
    <dbReference type="NCBI Taxonomy" id="51655"/>
    <lineage>
        <taxon>Eukaryota</taxon>
        <taxon>Metazoa</taxon>
        <taxon>Ecdysozoa</taxon>
        <taxon>Arthropoda</taxon>
        <taxon>Hexapoda</taxon>
        <taxon>Insecta</taxon>
        <taxon>Pterygota</taxon>
        <taxon>Neoptera</taxon>
        <taxon>Endopterygota</taxon>
        <taxon>Lepidoptera</taxon>
        <taxon>Glossata</taxon>
        <taxon>Ditrysia</taxon>
        <taxon>Yponomeutoidea</taxon>
        <taxon>Plutellidae</taxon>
        <taxon>Plutella</taxon>
    </lineage>
</organism>
<dbReference type="PANTHER" id="PTHR24276:SF96">
    <property type="entry name" value="PEPTIDASE S1 DOMAIN-CONTAINING PROTEIN"/>
    <property type="match status" value="1"/>
</dbReference>
<dbReference type="Pfam" id="PF00089">
    <property type="entry name" value="Trypsin"/>
    <property type="match status" value="1"/>
</dbReference>
<evidence type="ECO:0000256" key="5">
    <source>
        <dbReference type="SAM" id="MobiDB-lite"/>
    </source>
</evidence>
<feature type="compositionally biased region" description="Basic and acidic residues" evidence="5">
    <location>
        <begin position="300"/>
        <end position="310"/>
    </location>
</feature>
<feature type="domain" description="Peptidase S1" evidence="6">
    <location>
        <begin position="5"/>
        <end position="279"/>
    </location>
</feature>
<reference evidence="7 8" key="1">
    <citation type="submission" date="2021-06" db="EMBL/GenBank/DDBJ databases">
        <title>A haploid diamondback moth (Plutella xylostella L.) genome assembly resolves 31 chromosomes and identifies a diamide resistance mutation.</title>
        <authorList>
            <person name="Ward C.M."/>
            <person name="Perry K.D."/>
            <person name="Baker G."/>
            <person name="Powis K."/>
            <person name="Heckel D.G."/>
            <person name="Baxter S.W."/>
        </authorList>
    </citation>
    <scope>NUCLEOTIDE SEQUENCE [LARGE SCALE GENOMIC DNA]</scope>
    <source>
        <strain evidence="7 8">LV</strain>
        <tissue evidence="7">Single pupa</tissue>
    </source>
</reference>
<keyword evidence="8" id="KW-1185">Reference proteome</keyword>
<evidence type="ECO:0000256" key="4">
    <source>
        <dbReference type="ARBA" id="ARBA00023157"/>
    </source>
</evidence>
<dbReference type="InterPro" id="IPR001254">
    <property type="entry name" value="Trypsin_dom"/>
</dbReference>
<dbReference type="SUPFAM" id="SSF50494">
    <property type="entry name" value="Trypsin-like serine proteases"/>
    <property type="match status" value="1"/>
</dbReference>
<dbReference type="Proteomes" id="UP000823941">
    <property type="component" value="Chromosome 11"/>
</dbReference>
<dbReference type="SMART" id="SM00020">
    <property type="entry name" value="Tryp_SPc"/>
    <property type="match status" value="1"/>
</dbReference>
<protein>
    <recommendedName>
        <fullName evidence="6">Peptidase S1 domain-containing protein</fullName>
    </recommendedName>
</protein>